<keyword evidence="3" id="KW-1185">Reference proteome</keyword>
<dbReference type="InterPro" id="IPR011990">
    <property type="entry name" value="TPR-like_helical_dom_sf"/>
</dbReference>
<evidence type="ECO:0000313" key="2">
    <source>
        <dbReference type="Ensembl" id="ENSECRP00000022463.1"/>
    </source>
</evidence>
<accession>A0A8C4SWG2</accession>
<proteinExistence type="predicted"/>
<dbReference type="AlphaFoldDB" id="A0A8C4SWG2"/>
<organism evidence="2 3">
    <name type="scientific">Erpetoichthys calabaricus</name>
    <name type="common">Rope fish</name>
    <name type="synonym">Calamoichthys calabaricus</name>
    <dbReference type="NCBI Taxonomy" id="27687"/>
    <lineage>
        <taxon>Eukaryota</taxon>
        <taxon>Metazoa</taxon>
        <taxon>Chordata</taxon>
        <taxon>Craniata</taxon>
        <taxon>Vertebrata</taxon>
        <taxon>Euteleostomi</taxon>
        <taxon>Actinopterygii</taxon>
        <taxon>Polypteriformes</taxon>
        <taxon>Polypteridae</taxon>
        <taxon>Erpetoichthys</taxon>
    </lineage>
</organism>
<feature type="transmembrane region" description="Helical" evidence="1">
    <location>
        <begin position="207"/>
        <end position="227"/>
    </location>
</feature>
<dbReference type="SUPFAM" id="SSF48452">
    <property type="entry name" value="TPR-like"/>
    <property type="match status" value="1"/>
</dbReference>
<protein>
    <submittedName>
        <fullName evidence="2">Si:dkey-12j5.1</fullName>
    </submittedName>
</protein>
<evidence type="ECO:0000313" key="3">
    <source>
        <dbReference type="Proteomes" id="UP000694620"/>
    </source>
</evidence>
<dbReference type="Ensembl" id="ENSECRT00000022942.1">
    <property type="protein sequence ID" value="ENSECRP00000022463.1"/>
    <property type="gene ID" value="ENSECRG00000015158.1"/>
</dbReference>
<dbReference type="Proteomes" id="UP000694620">
    <property type="component" value="Chromosome 13"/>
</dbReference>
<reference evidence="2" key="1">
    <citation type="submission" date="2021-06" db="EMBL/GenBank/DDBJ databases">
        <authorList>
            <consortium name="Wellcome Sanger Institute Data Sharing"/>
        </authorList>
    </citation>
    <scope>NUCLEOTIDE SEQUENCE [LARGE SCALE GENOMIC DNA]</scope>
</reference>
<reference evidence="2" key="2">
    <citation type="submission" date="2025-08" db="UniProtKB">
        <authorList>
            <consortium name="Ensembl"/>
        </authorList>
    </citation>
    <scope>IDENTIFICATION</scope>
</reference>
<keyword evidence="1" id="KW-1133">Transmembrane helix</keyword>
<dbReference type="GeneTree" id="ENSGT00410000028469"/>
<dbReference type="Gene3D" id="1.25.40.10">
    <property type="entry name" value="Tetratricopeptide repeat domain"/>
    <property type="match status" value="2"/>
</dbReference>
<evidence type="ECO:0000256" key="1">
    <source>
        <dbReference type="SAM" id="Phobius"/>
    </source>
</evidence>
<sequence>MKHVYFKVRNVEENMDNCNFEMAQIFCQQALDLEPTNITILDMLGNIYAELGDTEKPAAYQKKPELEDEAGEARNRVLPILGLLVSVLGDYAESDYSHTFCSCSMEDGASDKCKEAIEKALQHDPDNPEALQLMASYLFSTEKSKEGKDFLMKSIAAWLPSLQKWSDDLSCENKDEEEQQDILQVCPPYESRVTTAKLLIEAEDYEVGLFVVVFACILCCSCGEVILDGSEQLVSLYCPDSILSH</sequence>
<keyword evidence="1" id="KW-0472">Membrane</keyword>
<name>A0A8C4SWG2_ERPCA</name>
<reference evidence="2" key="3">
    <citation type="submission" date="2025-09" db="UniProtKB">
        <authorList>
            <consortium name="Ensembl"/>
        </authorList>
    </citation>
    <scope>IDENTIFICATION</scope>
</reference>
<keyword evidence="1" id="KW-0812">Transmembrane</keyword>